<dbReference type="STRING" id="3476.A0A2P5D937"/>
<dbReference type="EMBL" id="JXTB01000054">
    <property type="protein sequence ID" value="PON69782.1"/>
    <property type="molecule type" value="Genomic_DNA"/>
</dbReference>
<keyword evidence="2" id="KW-1185">Reference proteome</keyword>
<dbReference type="Proteomes" id="UP000237105">
    <property type="component" value="Unassembled WGS sequence"/>
</dbReference>
<name>A0A2P5D937_PARAD</name>
<sequence length="90" mass="10155">MQPTINPFIHYLSDGIILDDGEKWVKRRKIINPAFHLEKLEGDFLPLSIVGKLSALAYKMLEISSLFKSGQYNRLCAAIYMGVGAFGEHQ</sequence>
<comment type="caution">
    <text evidence="1">The sequence shown here is derived from an EMBL/GenBank/DDBJ whole genome shotgun (WGS) entry which is preliminary data.</text>
</comment>
<accession>A0A2P5D937</accession>
<reference evidence="2" key="1">
    <citation type="submission" date="2016-06" db="EMBL/GenBank/DDBJ databases">
        <title>Parallel loss of symbiosis genes in relatives of nitrogen-fixing non-legume Parasponia.</title>
        <authorList>
            <person name="Van Velzen R."/>
            <person name="Holmer R."/>
            <person name="Bu F."/>
            <person name="Rutten L."/>
            <person name="Van Zeijl A."/>
            <person name="Liu W."/>
            <person name="Santuari L."/>
            <person name="Cao Q."/>
            <person name="Sharma T."/>
            <person name="Shen D."/>
            <person name="Roswanjaya Y."/>
            <person name="Wardhani T."/>
            <person name="Kalhor M.S."/>
            <person name="Jansen J."/>
            <person name="Van den Hoogen J."/>
            <person name="Gungor B."/>
            <person name="Hartog M."/>
            <person name="Hontelez J."/>
            <person name="Verver J."/>
            <person name="Yang W.-C."/>
            <person name="Schijlen E."/>
            <person name="Repin R."/>
            <person name="Schilthuizen M."/>
            <person name="Schranz E."/>
            <person name="Heidstra R."/>
            <person name="Miyata K."/>
            <person name="Fedorova E."/>
            <person name="Kohlen W."/>
            <person name="Bisseling T."/>
            <person name="Smit S."/>
            <person name="Geurts R."/>
        </authorList>
    </citation>
    <scope>NUCLEOTIDE SEQUENCE [LARGE SCALE GENOMIC DNA]</scope>
    <source>
        <strain evidence="2">cv. WU1-14</strain>
    </source>
</reference>
<dbReference type="AlphaFoldDB" id="A0A2P5D937"/>
<dbReference type="GO" id="GO:0020037">
    <property type="term" value="F:heme binding"/>
    <property type="evidence" value="ECO:0007669"/>
    <property type="project" value="InterPro"/>
</dbReference>
<dbReference type="GO" id="GO:0004497">
    <property type="term" value="F:monooxygenase activity"/>
    <property type="evidence" value="ECO:0007669"/>
    <property type="project" value="InterPro"/>
</dbReference>
<evidence type="ECO:0000313" key="2">
    <source>
        <dbReference type="Proteomes" id="UP000237105"/>
    </source>
</evidence>
<evidence type="ECO:0000313" key="1">
    <source>
        <dbReference type="EMBL" id="PON69782.1"/>
    </source>
</evidence>
<protein>
    <submittedName>
        <fullName evidence="1">Cytochrome P</fullName>
    </submittedName>
</protein>
<organism evidence="1 2">
    <name type="scientific">Parasponia andersonii</name>
    <name type="common">Sponia andersonii</name>
    <dbReference type="NCBI Taxonomy" id="3476"/>
    <lineage>
        <taxon>Eukaryota</taxon>
        <taxon>Viridiplantae</taxon>
        <taxon>Streptophyta</taxon>
        <taxon>Embryophyta</taxon>
        <taxon>Tracheophyta</taxon>
        <taxon>Spermatophyta</taxon>
        <taxon>Magnoliopsida</taxon>
        <taxon>eudicotyledons</taxon>
        <taxon>Gunneridae</taxon>
        <taxon>Pentapetalae</taxon>
        <taxon>rosids</taxon>
        <taxon>fabids</taxon>
        <taxon>Rosales</taxon>
        <taxon>Cannabaceae</taxon>
        <taxon>Parasponia</taxon>
    </lineage>
</organism>
<gene>
    <name evidence="1" type="ORF">PanWU01x14_085660</name>
</gene>
<dbReference type="SUPFAM" id="SSF48264">
    <property type="entry name" value="Cytochrome P450"/>
    <property type="match status" value="1"/>
</dbReference>
<proteinExistence type="predicted"/>
<dbReference type="GO" id="GO:0005506">
    <property type="term" value="F:iron ion binding"/>
    <property type="evidence" value="ECO:0007669"/>
    <property type="project" value="InterPro"/>
</dbReference>
<dbReference type="GO" id="GO:0016705">
    <property type="term" value="F:oxidoreductase activity, acting on paired donors, with incorporation or reduction of molecular oxygen"/>
    <property type="evidence" value="ECO:0007669"/>
    <property type="project" value="InterPro"/>
</dbReference>
<dbReference type="OrthoDB" id="1470350at2759"/>
<dbReference type="InterPro" id="IPR036396">
    <property type="entry name" value="Cyt_P450_sf"/>
</dbReference>